<protein>
    <submittedName>
        <fullName evidence="1">Uncharacterized protein</fullName>
    </submittedName>
</protein>
<keyword evidence="2" id="KW-1185">Reference proteome</keyword>
<gene>
    <name evidence="1" type="ORF">PXEA_LOCUS8190</name>
</gene>
<accession>A0A3S5A4G7</accession>
<dbReference type="Proteomes" id="UP000784294">
    <property type="component" value="Unassembled WGS sequence"/>
</dbReference>
<evidence type="ECO:0000313" key="1">
    <source>
        <dbReference type="EMBL" id="VEL14750.1"/>
    </source>
</evidence>
<evidence type="ECO:0000313" key="2">
    <source>
        <dbReference type="Proteomes" id="UP000784294"/>
    </source>
</evidence>
<comment type="caution">
    <text evidence="1">The sequence shown here is derived from an EMBL/GenBank/DDBJ whole genome shotgun (WGS) entry which is preliminary data.</text>
</comment>
<proteinExistence type="predicted"/>
<dbReference type="EMBL" id="CAAALY010022208">
    <property type="protein sequence ID" value="VEL14750.1"/>
    <property type="molecule type" value="Genomic_DNA"/>
</dbReference>
<reference evidence="1" key="1">
    <citation type="submission" date="2018-11" db="EMBL/GenBank/DDBJ databases">
        <authorList>
            <consortium name="Pathogen Informatics"/>
        </authorList>
    </citation>
    <scope>NUCLEOTIDE SEQUENCE</scope>
</reference>
<name>A0A3S5A4G7_9PLAT</name>
<sequence>MFGSKNDMPEVTTDQLIHPRHSLFPRLFDSRNREESASFDDALAQARRTKLMDCEGPVERAQSFMNQSRGLLSYWGSEESTFDDGYLEDDEGEAFENEYEEGEDYEEYSRSAEGSACHLMRPDMVASDPEISHDFIGDRESSEGPSLLPHGEVLQLVRRTSVSFANLTSSESAFQSPDGTVGHLKQRSSACGIQTFSQNITNDLDREESAPSDGGAVASSSTTATFFQPKLVPALGSLKPVSASACHTNRDNSHLRTARSQFKRPRLRHCVSAEAAASVTCQRRQKRRLRQRTSLDRVNQSILNRY</sequence>
<organism evidence="1 2">
    <name type="scientific">Protopolystoma xenopodis</name>
    <dbReference type="NCBI Taxonomy" id="117903"/>
    <lineage>
        <taxon>Eukaryota</taxon>
        <taxon>Metazoa</taxon>
        <taxon>Spiralia</taxon>
        <taxon>Lophotrochozoa</taxon>
        <taxon>Platyhelminthes</taxon>
        <taxon>Monogenea</taxon>
        <taxon>Polyopisthocotylea</taxon>
        <taxon>Polystomatidea</taxon>
        <taxon>Polystomatidae</taxon>
        <taxon>Protopolystoma</taxon>
    </lineage>
</organism>
<dbReference type="AlphaFoldDB" id="A0A3S5A4G7"/>